<dbReference type="GO" id="GO:0008899">
    <property type="term" value="F:homoserine O-succinyltransferase activity"/>
    <property type="evidence" value="ECO:0007669"/>
    <property type="project" value="UniProtKB-UniRule"/>
</dbReference>
<keyword evidence="5 8" id="KW-0486">Methionine biosynthesis</keyword>
<evidence type="ECO:0000313" key="11">
    <source>
        <dbReference type="Proteomes" id="UP000198656"/>
    </source>
</evidence>
<dbReference type="CDD" id="cd03131">
    <property type="entry name" value="GATase1_HTS"/>
    <property type="match status" value="1"/>
</dbReference>
<dbReference type="GO" id="GO:0019281">
    <property type="term" value="P:L-methionine biosynthetic process from homoserine via O-succinyl-L-homoserine and cystathionine"/>
    <property type="evidence" value="ECO:0007669"/>
    <property type="project" value="InterPro"/>
</dbReference>
<evidence type="ECO:0000256" key="7">
    <source>
        <dbReference type="ARBA" id="ARBA00049043"/>
    </source>
</evidence>
<evidence type="ECO:0000256" key="8">
    <source>
        <dbReference type="HAMAP-Rule" id="MF_00295"/>
    </source>
</evidence>
<dbReference type="SUPFAM" id="SSF52317">
    <property type="entry name" value="Class I glutamine amidotransferase-like"/>
    <property type="match status" value="1"/>
</dbReference>
<evidence type="ECO:0000256" key="3">
    <source>
        <dbReference type="ARBA" id="ARBA00022605"/>
    </source>
</evidence>
<dbReference type="PIRSF" id="PIRSF000450">
    <property type="entry name" value="H_ser_succinyltr"/>
    <property type="match status" value="1"/>
</dbReference>
<sequence length="307" mass="35572">MPIKIPENLPALNILHQENIFVMGEERAFHQDIRPLKIVILNLMPLKQATEIQLLRLLGNSPLQVDIVLLHIESHVSKNTAQEHLDSFYKSFSEIQAQKFDGMIITGAPVEHLDFEEVTYWEEFQTILDWTTTHVTSTIHICWAAQAGLYHHYGIPKYPLAEKMFGIFRHNVNKSGLNGMQLLRGFDDEFYVPHSRHTEVRRSDLETHPELEILSESSEAGLYLVVSKDGRQVFVTGHSEYDTLTLKEEYDRDIAKGLSIALPKAYFPKDDPTKTPIHNWRSHTNLLFQNWLNYYVYQETPYDLGAR</sequence>
<gene>
    <name evidence="8" type="primary">metAA</name>
    <name evidence="10" type="ORF">SAMN05443529_10235</name>
</gene>
<keyword evidence="2 8" id="KW-0963">Cytoplasm</keyword>
<dbReference type="OrthoDB" id="9772423at2"/>
<dbReference type="AlphaFoldDB" id="A0A1G7T0Z4"/>
<comment type="subcellular location">
    <subcellularLocation>
        <location evidence="1 8">Cytoplasm</location>
    </subcellularLocation>
</comment>
<dbReference type="InterPro" id="IPR033752">
    <property type="entry name" value="MetA_family"/>
</dbReference>
<dbReference type="EC" id="2.3.1.31" evidence="8"/>
<evidence type="ECO:0000256" key="9">
    <source>
        <dbReference type="PIRSR" id="PIRSR000450-1"/>
    </source>
</evidence>
<keyword evidence="6 8" id="KW-0012">Acyltransferase</keyword>
<reference evidence="11" key="1">
    <citation type="submission" date="2016-10" db="EMBL/GenBank/DDBJ databases">
        <authorList>
            <person name="Varghese N."/>
            <person name="Submissions S."/>
        </authorList>
    </citation>
    <scope>NUCLEOTIDE SEQUENCE [LARGE SCALE GENOMIC DNA]</scope>
    <source>
        <strain evidence="11">DSM 8344</strain>
    </source>
</reference>
<dbReference type="Proteomes" id="UP000198656">
    <property type="component" value="Unassembled WGS sequence"/>
</dbReference>
<name>A0A1G7T0Z4_9FIRM</name>
<dbReference type="UniPathway" id="UPA00051">
    <property type="reaction ID" value="UER00074"/>
</dbReference>
<dbReference type="NCBIfam" id="TIGR01001">
    <property type="entry name" value="metA"/>
    <property type="match status" value="1"/>
</dbReference>
<evidence type="ECO:0000313" key="10">
    <source>
        <dbReference type="EMBL" id="SDG28319.1"/>
    </source>
</evidence>
<feature type="site" description="Important for substrate specificity" evidence="8">
    <location>
        <position position="195"/>
    </location>
</feature>
<dbReference type="STRING" id="1121419.SAMN05443529_10235"/>
<dbReference type="Gene3D" id="3.40.50.880">
    <property type="match status" value="1"/>
</dbReference>
<dbReference type="PANTHER" id="PTHR20919">
    <property type="entry name" value="HOMOSERINE O-SUCCINYLTRANSFERASE"/>
    <property type="match status" value="1"/>
</dbReference>
<comment type="function">
    <text evidence="8">Transfers an acetyl group from acetyl-CoA to L-homoserine, forming acetyl-L-homoserine.</text>
</comment>
<proteinExistence type="inferred from homology"/>
<dbReference type="InterPro" id="IPR029062">
    <property type="entry name" value="Class_I_gatase-like"/>
</dbReference>
<comment type="catalytic activity">
    <reaction evidence="7 8">
        <text>L-homoserine + acetyl-CoA = O-acetyl-L-homoserine + CoA</text>
        <dbReference type="Rhea" id="RHEA:13701"/>
        <dbReference type="ChEBI" id="CHEBI:57287"/>
        <dbReference type="ChEBI" id="CHEBI:57288"/>
        <dbReference type="ChEBI" id="CHEBI:57476"/>
        <dbReference type="ChEBI" id="CHEBI:57716"/>
        <dbReference type="EC" id="2.3.1.31"/>
    </reaction>
</comment>
<feature type="site" description="Important for acyl-CoA specificity" evidence="8">
    <location>
        <position position="111"/>
    </location>
</feature>
<dbReference type="InterPro" id="IPR005697">
    <property type="entry name" value="HST_MetA"/>
</dbReference>
<dbReference type="FunFam" id="3.40.50.880:FF:000004">
    <property type="entry name" value="Homoserine O-succinyltransferase"/>
    <property type="match status" value="1"/>
</dbReference>
<feature type="active site" description="Proton acceptor" evidence="8">
    <location>
        <position position="238"/>
    </location>
</feature>
<evidence type="ECO:0000256" key="1">
    <source>
        <dbReference type="ARBA" id="ARBA00004496"/>
    </source>
</evidence>
<feature type="active site" evidence="8">
    <location>
        <position position="240"/>
    </location>
</feature>
<dbReference type="EMBL" id="FNCP01000002">
    <property type="protein sequence ID" value="SDG28319.1"/>
    <property type="molecule type" value="Genomic_DNA"/>
</dbReference>
<dbReference type="PANTHER" id="PTHR20919:SF0">
    <property type="entry name" value="HOMOSERINE O-SUCCINYLTRANSFERASE"/>
    <property type="match status" value="1"/>
</dbReference>
<feature type="active site" description="Acyl-thioester intermediate" evidence="8 9">
    <location>
        <position position="142"/>
    </location>
</feature>
<feature type="binding site" evidence="8">
    <location>
        <position position="163"/>
    </location>
    <ligand>
        <name>substrate</name>
    </ligand>
</feature>
<organism evidence="10 11">
    <name type="scientific">Desulfosporosinus hippei DSM 8344</name>
    <dbReference type="NCBI Taxonomy" id="1121419"/>
    <lineage>
        <taxon>Bacteria</taxon>
        <taxon>Bacillati</taxon>
        <taxon>Bacillota</taxon>
        <taxon>Clostridia</taxon>
        <taxon>Eubacteriales</taxon>
        <taxon>Desulfitobacteriaceae</taxon>
        <taxon>Desulfosporosinus</taxon>
    </lineage>
</organism>
<evidence type="ECO:0000256" key="6">
    <source>
        <dbReference type="ARBA" id="ARBA00023315"/>
    </source>
</evidence>
<comment type="pathway">
    <text evidence="8">Amino-acid biosynthesis; L-methionine biosynthesis via de novo pathway; O-acetyl-L-homoserine from L-homoserine: step 1/1.</text>
</comment>
<dbReference type="HAMAP" id="MF_00295">
    <property type="entry name" value="MetA_acyltransf"/>
    <property type="match status" value="1"/>
</dbReference>
<protein>
    <recommendedName>
        <fullName evidence="8">Homoserine O-acetyltransferase</fullName>
        <shortName evidence="8">HAT</shortName>
        <ecNumber evidence="8">2.3.1.31</ecNumber>
    </recommendedName>
    <alternativeName>
        <fullName evidence="8">Homoserine transacetylase</fullName>
        <shortName evidence="8">HTA</shortName>
    </alternativeName>
</protein>
<feature type="binding site" evidence="8">
    <location>
        <position position="252"/>
    </location>
    <ligand>
        <name>substrate</name>
    </ligand>
</feature>
<keyword evidence="11" id="KW-1185">Reference proteome</keyword>
<keyword evidence="4 8" id="KW-0808">Transferase</keyword>
<evidence type="ECO:0000256" key="2">
    <source>
        <dbReference type="ARBA" id="ARBA00022490"/>
    </source>
</evidence>
<dbReference type="Pfam" id="PF04204">
    <property type="entry name" value="HTS"/>
    <property type="match status" value="1"/>
</dbReference>
<feature type="binding site" evidence="8">
    <location>
        <position position="195"/>
    </location>
    <ligand>
        <name>substrate</name>
    </ligand>
</feature>
<dbReference type="GO" id="GO:0004414">
    <property type="term" value="F:homoserine O-acetyltransferase activity"/>
    <property type="evidence" value="ECO:0007669"/>
    <property type="project" value="UniProtKB-EC"/>
</dbReference>
<evidence type="ECO:0000256" key="5">
    <source>
        <dbReference type="ARBA" id="ARBA00023167"/>
    </source>
</evidence>
<dbReference type="GO" id="GO:0005737">
    <property type="term" value="C:cytoplasm"/>
    <property type="evidence" value="ECO:0007669"/>
    <property type="project" value="UniProtKB-SubCell"/>
</dbReference>
<comment type="similarity">
    <text evidence="8">Belongs to the MetA family.</text>
</comment>
<dbReference type="RefSeq" id="WP_092329231.1">
    <property type="nucleotide sequence ID" value="NZ_FNCP01000002.1"/>
</dbReference>
<comment type="caution">
    <text evidence="8">Lacks conserved residue(s) required for the propagation of feature annotation.</text>
</comment>
<evidence type="ECO:0000256" key="4">
    <source>
        <dbReference type="ARBA" id="ARBA00022679"/>
    </source>
</evidence>
<keyword evidence="3 8" id="KW-0028">Amino-acid biosynthesis</keyword>
<accession>A0A1G7T0Z4</accession>